<sequence>MALSETAKAARRQRLVDSAHALIRESGAGFSMLQLAEHAGVSPATPYNLLGSKTEVLHHVIRDEFARFSQRLARQAQAERPLDRLLQATDLVVTHYADEPAFYRGLYRAALGTEVRGMMSDLGQTLWCQLVSQAVAAGDLSPRIPAAELTAVLLRAMAGTTQAWLAEDWPTDRFAAEMTRATRLLLLGLVSDADRARLLASLSP</sequence>
<evidence type="ECO:0000256" key="1">
    <source>
        <dbReference type="ARBA" id="ARBA00023015"/>
    </source>
</evidence>
<dbReference type="PANTHER" id="PTHR30055:SF234">
    <property type="entry name" value="HTH-TYPE TRANSCRIPTIONAL REGULATOR BETI"/>
    <property type="match status" value="1"/>
</dbReference>
<dbReference type="EMBL" id="CP021455">
    <property type="protein sequence ID" value="ARU06406.1"/>
    <property type="molecule type" value="Genomic_DNA"/>
</dbReference>
<dbReference type="Gene3D" id="1.10.357.10">
    <property type="entry name" value="Tetracycline Repressor, domain 2"/>
    <property type="match status" value="1"/>
</dbReference>
<dbReference type="SUPFAM" id="SSF48498">
    <property type="entry name" value="Tetracyclin repressor-like, C-terminal domain"/>
    <property type="match status" value="1"/>
</dbReference>
<dbReference type="OrthoDB" id="8535430at2"/>
<proteinExistence type="predicted"/>
<keyword evidence="1" id="KW-0805">Transcription regulation</keyword>
<accession>A0A1Y0ES50</accession>
<evidence type="ECO:0000259" key="5">
    <source>
        <dbReference type="PROSITE" id="PS50977"/>
    </source>
</evidence>
<feature type="DNA-binding region" description="H-T-H motif" evidence="4">
    <location>
        <begin position="31"/>
        <end position="50"/>
    </location>
</feature>
<dbReference type="GO" id="GO:0000976">
    <property type="term" value="F:transcription cis-regulatory region binding"/>
    <property type="evidence" value="ECO:0007669"/>
    <property type="project" value="TreeGrafter"/>
</dbReference>
<evidence type="ECO:0000256" key="2">
    <source>
        <dbReference type="ARBA" id="ARBA00023125"/>
    </source>
</evidence>
<evidence type="ECO:0000256" key="4">
    <source>
        <dbReference type="PROSITE-ProRule" id="PRU00335"/>
    </source>
</evidence>
<dbReference type="Proteomes" id="UP000196138">
    <property type="component" value="Chromosome"/>
</dbReference>
<dbReference type="InterPro" id="IPR050109">
    <property type="entry name" value="HTH-type_TetR-like_transc_reg"/>
</dbReference>
<dbReference type="SUPFAM" id="SSF46689">
    <property type="entry name" value="Homeodomain-like"/>
    <property type="match status" value="1"/>
</dbReference>
<keyword evidence="2 4" id="KW-0238">DNA-binding</keyword>
<dbReference type="PROSITE" id="PS50977">
    <property type="entry name" value="HTH_TETR_2"/>
    <property type="match status" value="1"/>
</dbReference>
<organism evidence="6 7">
    <name type="scientific">Comamonas serinivorans</name>
    <dbReference type="NCBI Taxonomy" id="1082851"/>
    <lineage>
        <taxon>Bacteria</taxon>
        <taxon>Pseudomonadati</taxon>
        <taxon>Pseudomonadota</taxon>
        <taxon>Betaproteobacteria</taxon>
        <taxon>Burkholderiales</taxon>
        <taxon>Comamonadaceae</taxon>
        <taxon>Comamonas</taxon>
    </lineage>
</organism>
<keyword evidence="3" id="KW-0804">Transcription</keyword>
<feature type="domain" description="HTH tetR-type" evidence="5">
    <location>
        <begin position="9"/>
        <end position="68"/>
    </location>
</feature>
<keyword evidence="7" id="KW-1185">Reference proteome</keyword>
<protein>
    <recommendedName>
        <fullName evidence="5">HTH tetR-type domain-containing protein</fullName>
    </recommendedName>
</protein>
<gene>
    <name evidence="6" type="ORF">CCO03_18635</name>
</gene>
<evidence type="ECO:0000256" key="3">
    <source>
        <dbReference type="ARBA" id="ARBA00023163"/>
    </source>
</evidence>
<evidence type="ECO:0000313" key="6">
    <source>
        <dbReference type="EMBL" id="ARU06406.1"/>
    </source>
</evidence>
<dbReference type="KEGG" id="cser:CCO03_18635"/>
<dbReference type="PANTHER" id="PTHR30055">
    <property type="entry name" value="HTH-TYPE TRANSCRIPTIONAL REGULATOR RUTR"/>
    <property type="match status" value="1"/>
</dbReference>
<evidence type="ECO:0000313" key="7">
    <source>
        <dbReference type="Proteomes" id="UP000196138"/>
    </source>
</evidence>
<dbReference type="RefSeq" id="WP_087283519.1">
    <property type="nucleotide sequence ID" value="NZ_CP021455.1"/>
</dbReference>
<dbReference type="InterPro" id="IPR001647">
    <property type="entry name" value="HTH_TetR"/>
</dbReference>
<dbReference type="GO" id="GO:0003700">
    <property type="term" value="F:DNA-binding transcription factor activity"/>
    <property type="evidence" value="ECO:0007669"/>
    <property type="project" value="TreeGrafter"/>
</dbReference>
<reference evidence="6 7" key="1">
    <citation type="submission" date="2017-05" db="EMBL/GenBank/DDBJ databases">
        <authorList>
            <person name="Song R."/>
            <person name="Chenine A.L."/>
            <person name="Ruprecht R.M."/>
        </authorList>
    </citation>
    <scope>NUCLEOTIDE SEQUENCE [LARGE SCALE GENOMIC DNA]</scope>
    <source>
        <strain evidence="6 7">DSM 26136</strain>
    </source>
</reference>
<dbReference type="InterPro" id="IPR009057">
    <property type="entry name" value="Homeodomain-like_sf"/>
</dbReference>
<dbReference type="AlphaFoldDB" id="A0A1Y0ES50"/>
<name>A0A1Y0ES50_9BURK</name>
<dbReference type="InterPro" id="IPR036271">
    <property type="entry name" value="Tet_transcr_reg_TetR-rel_C_sf"/>
</dbReference>